<dbReference type="InterPro" id="IPR009057">
    <property type="entry name" value="Homeodomain-like_sf"/>
</dbReference>
<proteinExistence type="predicted"/>
<feature type="DNA-binding region" description="H-T-H motif" evidence="2">
    <location>
        <begin position="36"/>
        <end position="55"/>
    </location>
</feature>
<dbReference type="eggNOG" id="COG1309">
    <property type="taxonomic scope" value="Bacteria"/>
</dbReference>
<keyword evidence="1 2" id="KW-0238">DNA-binding</keyword>
<evidence type="ECO:0000259" key="3">
    <source>
        <dbReference type="PROSITE" id="PS50977"/>
    </source>
</evidence>
<protein>
    <submittedName>
        <fullName evidence="4">Transcriptional regulator, TetR family</fullName>
    </submittedName>
</protein>
<dbReference type="STRING" id="545694.TREPR_1035"/>
<dbReference type="PRINTS" id="PR00455">
    <property type="entry name" value="HTHTETR"/>
</dbReference>
<reference evidence="5" key="1">
    <citation type="submission" date="2009-12" db="EMBL/GenBank/DDBJ databases">
        <title>Complete sequence of Treponema primitia strain ZAS-2.</title>
        <authorList>
            <person name="Tetu S.G."/>
            <person name="Matson E."/>
            <person name="Ren Q."/>
            <person name="Seshadri R."/>
            <person name="Elbourne L."/>
            <person name="Hassan K.A."/>
            <person name="Durkin A."/>
            <person name="Radune D."/>
            <person name="Mohamoud Y."/>
            <person name="Shay R."/>
            <person name="Jin S."/>
            <person name="Zhang X."/>
            <person name="Lucey K."/>
            <person name="Ballor N.R."/>
            <person name="Ottesen E."/>
            <person name="Rosenthal R."/>
            <person name="Allen A."/>
            <person name="Leadbetter J.R."/>
            <person name="Paulsen I.T."/>
        </authorList>
    </citation>
    <scope>NUCLEOTIDE SEQUENCE [LARGE SCALE GENOMIC DNA]</scope>
    <source>
        <strain evidence="5">ATCC BAA-887 / DSM 12427 / ZAS-2</strain>
    </source>
</reference>
<dbReference type="PANTHER" id="PTHR43479:SF11">
    <property type="entry name" value="ACREF_ENVCD OPERON REPRESSOR-RELATED"/>
    <property type="match status" value="1"/>
</dbReference>
<accession>F5YHP2</accession>
<dbReference type="Gene3D" id="1.10.357.10">
    <property type="entry name" value="Tetracycline Repressor, domain 2"/>
    <property type="match status" value="1"/>
</dbReference>
<dbReference type="EMBL" id="CP001843">
    <property type="protein sequence ID" value="AEF85101.1"/>
    <property type="molecule type" value="Genomic_DNA"/>
</dbReference>
<sequence>MLHKVNTDNRQVQRTRGWLLEALLILLDEKPYEKIGISDITKKAGVARQTFYRNYDTKDDIVIQYLDDIFTAHLIRIKNISNHDKTNKVIATLRFEQIIEHKENLKKLFKDETEHLFYSYFKKWEDIISDLYKNKLTKKDYLSFRYMVKFQLGGSLRVVIDWFQHDMPLHPAKMAELVADFLKPFEIRNTSIPKLLVVITQDEKIVTLKSGKNTKGKGRRHE</sequence>
<feature type="domain" description="HTH tetR-type" evidence="3">
    <location>
        <begin position="13"/>
        <end position="73"/>
    </location>
</feature>
<dbReference type="HOGENOM" id="CLU_087539_6_0_12"/>
<dbReference type="InterPro" id="IPR039532">
    <property type="entry name" value="TetR_C_Firmicutes"/>
</dbReference>
<dbReference type="InterPro" id="IPR001647">
    <property type="entry name" value="HTH_TetR"/>
</dbReference>
<dbReference type="AlphaFoldDB" id="F5YHP2"/>
<dbReference type="SUPFAM" id="SSF46689">
    <property type="entry name" value="Homeodomain-like"/>
    <property type="match status" value="1"/>
</dbReference>
<name>F5YHP2_TREPZ</name>
<dbReference type="InterPro" id="IPR050624">
    <property type="entry name" value="HTH-type_Tx_Regulator"/>
</dbReference>
<dbReference type="RefSeq" id="WP_015709031.1">
    <property type="nucleotide sequence ID" value="NC_015578.1"/>
</dbReference>
<dbReference type="PROSITE" id="PS50977">
    <property type="entry name" value="HTH_TETR_2"/>
    <property type="match status" value="1"/>
</dbReference>
<gene>
    <name evidence="4" type="ordered locus">TREPR_1035</name>
</gene>
<dbReference type="Pfam" id="PF14278">
    <property type="entry name" value="TetR_C_8"/>
    <property type="match status" value="1"/>
</dbReference>
<evidence type="ECO:0000256" key="2">
    <source>
        <dbReference type="PROSITE-ProRule" id="PRU00335"/>
    </source>
</evidence>
<dbReference type="PANTHER" id="PTHR43479">
    <property type="entry name" value="ACREF/ENVCD OPERON REPRESSOR-RELATED"/>
    <property type="match status" value="1"/>
</dbReference>
<evidence type="ECO:0000256" key="1">
    <source>
        <dbReference type="ARBA" id="ARBA00023125"/>
    </source>
</evidence>
<dbReference type="GO" id="GO:0003677">
    <property type="term" value="F:DNA binding"/>
    <property type="evidence" value="ECO:0007669"/>
    <property type="project" value="UniProtKB-UniRule"/>
</dbReference>
<dbReference type="KEGG" id="tpi:TREPR_1035"/>
<reference evidence="4 5" key="2">
    <citation type="journal article" date="2011" name="ISME J.">
        <title>RNA-seq reveals cooperative metabolic interactions between two termite-gut spirochete species in co-culture.</title>
        <authorList>
            <person name="Rosenthal A.Z."/>
            <person name="Matson E.G."/>
            <person name="Eldar A."/>
            <person name="Leadbetter J.R."/>
        </authorList>
    </citation>
    <scope>NUCLEOTIDE SEQUENCE [LARGE SCALE GENOMIC DNA]</scope>
    <source>
        <strain evidence="5">ATCC BAA-887 / DSM 12427 / ZAS-2</strain>
    </source>
</reference>
<dbReference type="Proteomes" id="UP000009223">
    <property type="component" value="Chromosome"/>
</dbReference>
<evidence type="ECO:0000313" key="5">
    <source>
        <dbReference type="Proteomes" id="UP000009223"/>
    </source>
</evidence>
<keyword evidence="5" id="KW-1185">Reference proteome</keyword>
<evidence type="ECO:0000313" key="4">
    <source>
        <dbReference type="EMBL" id="AEF85101.1"/>
    </source>
</evidence>
<dbReference type="OrthoDB" id="9810250at2"/>
<organism evidence="4 5">
    <name type="scientific">Treponema primitia (strain ATCC BAA-887 / DSM 12427 / ZAS-2)</name>
    <dbReference type="NCBI Taxonomy" id="545694"/>
    <lineage>
        <taxon>Bacteria</taxon>
        <taxon>Pseudomonadati</taxon>
        <taxon>Spirochaetota</taxon>
        <taxon>Spirochaetia</taxon>
        <taxon>Spirochaetales</taxon>
        <taxon>Treponemataceae</taxon>
        <taxon>Treponema</taxon>
    </lineage>
</organism>
<dbReference type="Pfam" id="PF00440">
    <property type="entry name" value="TetR_N"/>
    <property type="match status" value="1"/>
</dbReference>